<dbReference type="AlphaFoldDB" id="A0A2V4V6I4"/>
<dbReference type="Proteomes" id="UP000509327">
    <property type="component" value="Chromosome"/>
</dbReference>
<dbReference type="EMBL" id="QJSW01000011">
    <property type="protein sequence ID" value="PYE47905.1"/>
    <property type="molecule type" value="Genomic_DNA"/>
</dbReference>
<evidence type="ECO:0000313" key="1">
    <source>
        <dbReference type="EMBL" id="PYE47905.1"/>
    </source>
</evidence>
<accession>A0A2V4V6I4</accession>
<gene>
    <name evidence="1" type="ORF">DFQ00_111204</name>
    <name evidence="2" type="ORF">HUB98_24255</name>
</gene>
<dbReference type="RefSeq" id="WP_110897810.1">
    <property type="nucleotide sequence ID" value="NZ_CP054614.1"/>
</dbReference>
<reference evidence="1 3" key="1">
    <citation type="submission" date="2018-06" db="EMBL/GenBank/DDBJ databases">
        <title>Genomic Encyclopedia of Type Strains, Phase III (KMG-III): the genomes of soil and plant-associated and newly described type strains.</title>
        <authorList>
            <person name="Whitman W."/>
        </authorList>
    </citation>
    <scope>NUCLEOTIDE SEQUENCE [LARGE SCALE GENOMIC DNA]</scope>
    <source>
        <strain evidence="1 3">CECT 7022</strain>
    </source>
</reference>
<reference evidence="2 4" key="2">
    <citation type="submission" date="2020-06" db="EMBL/GenBank/DDBJ databases">
        <title>Complete genome of Paenibacillus barcinonensis KACC11450.</title>
        <authorList>
            <person name="Kim M."/>
            <person name="Park Y.-J."/>
            <person name="Shin J.-H."/>
        </authorList>
    </citation>
    <scope>NUCLEOTIDE SEQUENCE [LARGE SCALE GENOMIC DNA]</scope>
    <source>
        <strain evidence="2 4">KACC11450</strain>
    </source>
</reference>
<proteinExistence type="predicted"/>
<organism evidence="1 3">
    <name type="scientific">Paenibacillus barcinonensis</name>
    <dbReference type="NCBI Taxonomy" id="198119"/>
    <lineage>
        <taxon>Bacteria</taxon>
        <taxon>Bacillati</taxon>
        <taxon>Bacillota</taxon>
        <taxon>Bacilli</taxon>
        <taxon>Bacillales</taxon>
        <taxon>Paenibacillaceae</taxon>
        <taxon>Paenibacillus</taxon>
    </lineage>
</organism>
<dbReference type="EMBL" id="CP054614">
    <property type="protein sequence ID" value="QKS59013.1"/>
    <property type="molecule type" value="Genomic_DNA"/>
</dbReference>
<sequence>MSKQEQLPLGQLDQVSLWLGQFDTEEQLREYVNFIYLEDRVVKLKFCNDFLIDFFDEDFIEAFIEGLPSNNVLDLLVGCSYDDVIIPKYEKLMMKGFNLKVNTAILLFNFKYHEKVLDSTYNNKCIKYIGTVKYK</sequence>
<dbReference type="Pfam" id="PF14112">
    <property type="entry name" value="DUF4284"/>
    <property type="match status" value="1"/>
</dbReference>
<dbReference type="Proteomes" id="UP000247790">
    <property type="component" value="Unassembled WGS sequence"/>
</dbReference>
<evidence type="ECO:0000313" key="2">
    <source>
        <dbReference type="EMBL" id="QKS59013.1"/>
    </source>
</evidence>
<protein>
    <submittedName>
        <fullName evidence="2">Immunity 22 family protein</fullName>
    </submittedName>
    <submittedName>
        <fullName evidence="1">Immunity protein 22 of polymorphic toxin system</fullName>
    </submittedName>
</protein>
<name>A0A2V4V6I4_PAEBA</name>
<dbReference type="OrthoDB" id="2222217at2"/>
<evidence type="ECO:0000313" key="3">
    <source>
        <dbReference type="Proteomes" id="UP000247790"/>
    </source>
</evidence>
<evidence type="ECO:0000313" key="4">
    <source>
        <dbReference type="Proteomes" id="UP000509327"/>
    </source>
</evidence>
<dbReference type="InterPro" id="IPR025560">
    <property type="entry name" value="Imm22"/>
</dbReference>
<keyword evidence="4" id="KW-1185">Reference proteome</keyword>